<gene>
    <name evidence="1" type="ORF">LSINAPIS_LOCUS13080</name>
</gene>
<name>A0A5E4QZ96_9NEOP</name>
<dbReference type="AlphaFoldDB" id="A0A5E4QZ96"/>
<protein>
    <submittedName>
        <fullName evidence="1">Uncharacterized protein</fullName>
    </submittedName>
</protein>
<keyword evidence="2" id="KW-1185">Reference proteome</keyword>
<sequence length="72" mass="8219">MNFGAKPSPISNTDLTREKIYSWSNDLEKQGKSNVDVYGRGPADQLQELEKVRSISRQLQQSLTVSEFLIYI</sequence>
<evidence type="ECO:0000313" key="1">
    <source>
        <dbReference type="EMBL" id="VVD02983.1"/>
    </source>
</evidence>
<dbReference type="EMBL" id="FZQP02006521">
    <property type="protein sequence ID" value="VVD02983.1"/>
    <property type="molecule type" value="Genomic_DNA"/>
</dbReference>
<organism evidence="1 2">
    <name type="scientific">Leptidea sinapis</name>
    <dbReference type="NCBI Taxonomy" id="189913"/>
    <lineage>
        <taxon>Eukaryota</taxon>
        <taxon>Metazoa</taxon>
        <taxon>Ecdysozoa</taxon>
        <taxon>Arthropoda</taxon>
        <taxon>Hexapoda</taxon>
        <taxon>Insecta</taxon>
        <taxon>Pterygota</taxon>
        <taxon>Neoptera</taxon>
        <taxon>Endopterygota</taxon>
        <taxon>Lepidoptera</taxon>
        <taxon>Glossata</taxon>
        <taxon>Ditrysia</taxon>
        <taxon>Papilionoidea</taxon>
        <taxon>Pieridae</taxon>
        <taxon>Dismorphiinae</taxon>
        <taxon>Leptidea</taxon>
    </lineage>
</organism>
<proteinExistence type="predicted"/>
<dbReference type="Proteomes" id="UP000324832">
    <property type="component" value="Unassembled WGS sequence"/>
</dbReference>
<evidence type="ECO:0000313" key="2">
    <source>
        <dbReference type="Proteomes" id="UP000324832"/>
    </source>
</evidence>
<accession>A0A5E4QZ96</accession>
<reference evidence="1 2" key="1">
    <citation type="submission" date="2017-07" db="EMBL/GenBank/DDBJ databases">
        <authorList>
            <person name="Talla V."/>
            <person name="Backstrom N."/>
        </authorList>
    </citation>
    <scope>NUCLEOTIDE SEQUENCE [LARGE SCALE GENOMIC DNA]</scope>
</reference>